<accession>A0A1F5ZMD4</accession>
<dbReference type="InterPro" id="IPR036439">
    <property type="entry name" value="Dockerin_dom_sf"/>
</dbReference>
<name>A0A1F5ZMD4_9BACT</name>
<dbReference type="STRING" id="1798375.A2773_03350"/>
<dbReference type="Pfam" id="PF00404">
    <property type="entry name" value="Dockerin_1"/>
    <property type="match status" value="1"/>
</dbReference>
<proteinExistence type="predicted"/>
<protein>
    <recommendedName>
        <fullName evidence="3">Dockerin domain-containing protein</fullName>
    </recommendedName>
</protein>
<comment type="caution">
    <text evidence="1">The sequence shown here is derived from an EMBL/GenBank/DDBJ whole genome shotgun (WGS) entry which is preliminary data.</text>
</comment>
<dbReference type="GO" id="GO:0000272">
    <property type="term" value="P:polysaccharide catabolic process"/>
    <property type="evidence" value="ECO:0007669"/>
    <property type="project" value="InterPro"/>
</dbReference>
<dbReference type="PROSITE" id="PS51257">
    <property type="entry name" value="PROKAR_LIPOPROTEIN"/>
    <property type="match status" value="1"/>
</dbReference>
<sequence>MTKRLTKIIYGLLVFMLACVMPLDLVRGADYSTDTFISSGAFNSIMPDNDFVAINSMTEQQIQDFLISYNSYLKDYTENGKSAARIIYEASHGLYDAAIGPYKGINITSETGTVSPKVILIFLQKEQSLLTTTTRNDYGLTYAMGYDCPDATGCSGSRHPGFAEQVGWGAWQLRGNFEGAKLGLDWWNQKYGAGSDTIFYVGQTKSIHSWNGDRDVTFQNAATASIYRYTPHIFDSSYNVWQFFNSWTWPSPPSGGNNPAPTPPAKPVKPGDVNNDDAIDILDLSILANAWDQAGVDNKSDFNGNGIVDIQDLSTLASNWGK</sequence>
<dbReference type="PROSITE" id="PS00018">
    <property type="entry name" value="EF_HAND_1"/>
    <property type="match status" value="1"/>
</dbReference>
<dbReference type="EMBL" id="MFJE01000052">
    <property type="protein sequence ID" value="OGG13484.1"/>
    <property type="molecule type" value="Genomic_DNA"/>
</dbReference>
<evidence type="ECO:0000313" key="2">
    <source>
        <dbReference type="Proteomes" id="UP000177383"/>
    </source>
</evidence>
<dbReference type="AlphaFoldDB" id="A0A1F5ZMD4"/>
<dbReference type="InterPro" id="IPR002105">
    <property type="entry name" value="Dockerin_1_rpt"/>
</dbReference>
<evidence type="ECO:0000313" key="1">
    <source>
        <dbReference type="EMBL" id="OGG13484.1"/>
    </source>
</evidence>
<dbReference type="SUPFAM" id="SSF63446">
    <property type="entry name" value="Type I dockerin domain"/>
    <property type="match status" value="1"/>
</dbReference>
<gene>
    <name evidence="1" type="ORF">A2773_03350</name>
</gene>
<dbReference type="CDD" id="cd14254">
    <property type="entry name" value="Dockerin_II"/>
    <property type="match status" value="1"/>
</dbReference>
<dbReference type="Gene3D" id="1.10.1330.10">
    <property type="entry name" value="Dockerin domain"/>
    <property type="match status" value="1"/>
</dbReference>
<reference evidence="1 2" key="1">
    <citation type="journal article" date="2016" name="Nat. Commun.">
        <title>Thousands of microbial genomes shed light on interconnected biogeochemical processes in an aquifer system.</title>
        <authorList>
            <person name="Anantharaman K."/>
            <person name="Brown C.T."/>
            <person name="Hug L.A."/>
            <person name="Sharon I."/>
            <person name="Castelle C.J."/>
            <person name="Probst A.J."/>
            <person name="Thomas B.C."/>
            <person name="Singh A."/>
            <person name="Wilkins M.J."/>
            <person name="Karaoz U."/>
            <person name="Brodie E.L."/>
            <person name="Williams K.H."/>
            <person name="Hubbard S.S."/>
            <person name="Banfield J.F."/>
        </authorList>
    </citation>
    <scope>NUCLEOTIDE SEQUENCE [LARGE SCALE GENOMIC DNA]</scope>
</reference>
<dbReference type="InterPro" id="IPR018247">
    <property type="entry name" value="EF_Hand_1_Ca_BS"/>
</dbReference>
<organism evidence="1 2">
    <name type="scientific">Candidatus Gottesmanbacteria bacterium RIFCSPHIGHO2_01_FULL_39_10</name>
    <dbReference type="NCBI Taxonomy" id="1798375"/>
    <lineage>
        <taxon>Bacteria</taxon>
        <taxon>Candidatus Gottesmaniibacteriota</taxon>
    </lineage>
</organism>
<evidence type="ECO:0008006" key="3">
    <source>
        <dbReference type="Google" id="ProtNLM"/>
    </source>
</evidence>
<dbReference type="Proteomes" id="UP000177383">
    <property type="component" value="Unassembled WGS sequence"/>
</dbReference>
<dbReference type="GO" id="GO:0004553">
    <property type="term" value="F:hydrolase activity, hydrolyzing O-glycosyl compounds"/>
    <property type="evidence" value="ECO:0007669"/>
    <property type="project" value="InterPro"/>
</dbReference>